<dbReference type="EMBL" id="HBEG01042446">
    <property type="protein sequence ID" value="CAD8382208.1"/>
    <property type="molecule type" value="Transcribed_RNA"/>
</dbReference>
<evidence type="ECO:0000256" key="1">
    <source>
        <dbReference type="SAM" id="MobiDB-lite"/>
    </source>
</evidence>
<sequence>MSVHVVSPALAASAPGIGDLCFLCSEWVVAARWALEAAVVRHADGLKDIGQYTMCEVAHNPPWHSANYGDSYKSATEPYMSPESGPGRVIYGSKLAWWVRFHGASFEAHEGELHASQCDFKVQGDHGVMSRLARILTQGVDPRACVAAKAQLKPQSKWVVEGTRTGHPVLSAVLDELHDAMAARTIPRFVWATPDWVSCAREIVTARAQNPKFRDDERRTPMLKDVNYVFCEEFTHPPPYASPDGSSCGFWIVCRQGHVTVGAGILPAEYGEPDMLTKAQFIPICPGGRTVNAALSNEEQALVAERSAKMPREFGGFPTFLAAGRVKKGSGQMPAALSLCLLPMHDELSLRSSGEVPSDFDPRIDDGGAPPFDRSPEYVQTWLRYDQVDVYGQPLVRAKL</sequence>
<dbReference type="AlphaFoldDB" id="A0A7S0B3V7"/>
<accession>A0A7S0B3V7</accession>
<gene>
    <name evidence="2" type="ORF">PBAH0796_LOCUS25896</name>
</gene>
<proteinExistence type="predicted"/>
<protein>
    <submittedName>
        <fullName evidence="2">Uncharacterized protein</fullName>
    </submittedName>
</protein>
<organism evidence="2">
    <name type="scientific">Pyrodinium bahamense</name>
    <dbReference type="NCBI Taxonomy" id="73915"/>
    <lineage>
        <taxon>Eukaryota</taxon>
        <taxon>Sar</taxon>
        <taxon>Alveolata</taxon>
        <taxon>Dinophyceae</taxon>
        <taxon>Gonyaulacales</taxon>
        <taxon>Pyrocystaceae</taxon>
        <taxon>Pyrodinium</taxon>
    </lineage>
</organism>
<evidence type="ECO:0000313" key="2">
    <source>
        <dbReference type="EMBL" id="CAD8382208.1"/>
    </source>
</evidence>
<name>A0A7S0B3V7_9DINO</name>
<reference evidence="2" key="1">
    <citation type="submission" date="2021-01" db="EMBL/GenBank/DDBJ databases">
        <authorList>
            <person name="Corre E."/>
            <person name="Pelletier E."/>
            <person name="Niang G."/>
            <person name="Scheremetjew M."/>
            <person name="Finn R."/>
            <person name="Kale V."/>
            <person name="Holt S."/>
            <person name="Cochrane G."/>
            <person name="Meng A."/>
            <person name="Brown T."/>
            <person name="Cohen L."/>
        </authorList>
    </citation>
    <scope>NUCLEOTIDE SEQUENCE</scope>
    <source>
        <strain evidence="2">Pbaha01</strain>
    </source>
</reference>
<feature type="region of interest" description="Disordered" evidence="1">
    <location>
        <begin position="352"/>
        <end position="371"/>
    </location>
</feature>